<keyword evidence="5" id="KW-1133">Transmembrane helix</keyword>
<evidence type="ECO:0000256" key="1">
    <source>
        <dbReference type="ARBA" id="ARBA00004196"/>
    </source>
</evidence>
<evidence type="ECO:0000256" key="3">
    <source>
        <dbReference type="ARBA" id="ARBA00022748"/>
    </source>
</evidence>
<keyword evidence="5" id="KW-0812">Transmembrane</keyword>
<accession>B3PGR1</accession>
<dbReference type="NCBIfam" id="TIGR03142">
    <property type="entry name" value="cytochro_ccmI"/>
    <property type="match status" value="1"/>
</dbReference>
<dbReference type="InterPro" id="IPR056412">
    <property type="entry name" value="Ig_CycH"/>
</dbReference>
<evidence type="ECO:0000259" key="6">
    <source>
        <dbReference type="Pfam" id="PF23892"/>
    </source>
</evidence>
<evidence type="ECO:0000256" key="5">
    <source>
        <dbReference type="SAM" id="Phobius"/>
    </source>
</evidence>
<dbReference type="HOGENOM" id="CLU_036074_2_1_6"/>
<dbReference type="InterPro" id="IPR019734">
    <property type="entry name" value="TPR_rpt"/>
</dbReference>
<sequence length="430" mass="47755">MLLLWSVLALLLLLALLFLCWPWLRYRHQVASGAALLTQAQVDERLAENVRLFREHMAELETQKADGRIDEAQFNQLKLEQERALLEDEQALVRIQAKPQGNKSSWVFGGLAAVLILVALIAYDQLGNREDVRIQGLEQAKQQQIKEAMRTGQAADPAVTRDLVKALESRLVSEPENIQYWFILARNHMELNEFGKAAEVYKQVLARDKQSGMVLAETAQAIFLRDGNKVSDEVADLTREALALEPDNSMALGLAGIVAFNRNDYLDAIRHWQRAVKIMGMESAGALSLEAGIERARTMHLQKGGDAALLEETMTGKQISFSVVLGNGVQLSPDQWVYVYVRAWQGPKMPLAITRIKASDLPRQVTLTEAMSMTPSATLTSFPQLELVARVSQDGSATAKPGDWQGTLGPVELKSLPSNLEVRIDHQVAQ</sequence>
<name>B3PGR1_CELJU</name>
<evidence type="ECO:0000256" key="2">
    <source>
        <dbReference type="ARBA" id="ARBA00022737"/>
    </source>
</evidence>
<evidence type="ECO:0000313" key="8">
    <source>
        <dbReference type="EMBL" id="ACE85715.1"/>
    </source>
</evidence>
<dbReference type="STRING" id="498211.CJA_1912"/>
<dbReference type="InterPro" id="IPR011990">
    <property type="entry name" value="TPR-like_helical_dom_sf"/>
</dbReference>
<dbReference type="InterPro" id="IPR017560">
    <property type="entry name" value="Cyt_c_biogenesis_CcmI"/>
</dbReference>
<dbReference type="Pfam" id="PF23914">
    <property type="entry name" value="TPR_CcmH_CycH"/>
    <property type="match status" value="1"/>
</dbReference>
<dbReference type="SUPFAM" id="SSF48452">
    <property type="entry name" value="TPR-like"/>
    <property type="match status" value="1"/>
</dbReference>
<dbReference type="PANTHER" id="PTHR47870:SF1">
    <property type="entry name" value="CYTOCHROME C-TYPE BIOGENESIS PROTEIN CCMH"/>
    <property type="match status" value="1"/>
</dbReference>
<dbReference type="GO" id="GO:0017004">
    <property type="term" value="P:cytochrome complex assembly"/>
    <property type="evidence" value="ECO:0007669"/>
    <property type="project" value="UniProtKB-KW"/>
</dbReference>
<dbReference type="KEGG" id="cja:CJA_1912"/>
<feature type="domain" description="Cytochrome c-type biogenesis protein H TPR" evidence="7">
    <location>
        <begin position="152"/>
        <end position="282"/>
    </location>
</feature>
<organism evidence="8 9">
    <name type="scientific">Cellvibrio japonicus (strain Ueda107)</name>
    <name type="common">Pseudomonas fluorescens subsp. cellulosa</name>
    <dbReference type="NCBI Taxonomy" id="498211"/>
    <lineage>
        <taxon>Bacteria</taxon>
        <taxon>Pseudomonadati</taxon>
        <taxon>Pseudomonadota</taxon>
        <taxon>Gammaproteobacteria</taxon>
        <taxon>Cellvibrionales</taxon>
        <taxon>Cellvibrionaceae</taxon>
        <taxon>Cellvibrio</taxon>
    </lineage>
</organism>
<keyword evidence="9" id="KW-1185">Reference proteome</keyword>
<feature type="domain" description="Cytochrome c-type biogenesis protein H Ig-like" evidence="6">
    <location>
        <begin position="330"/>
        <end position="425"/>
    </location>
</feature>
<proteinExistence type="predicted"/>
<keyword evidence="3" id="KW-0201">Cytochrome c-type biogenesis</keyword>
<dbReference type="GO" id="GO:0030313">
    <property type="term" value="C:cell envelope"/>
    <property type="evidence" value="ECO:0007669"/>
    <property type="project" value="UniProtKB-SubCell"/>
</dbReference>
<dbReference type="AlphaFoldDB" id="B3PGR1"/>
<gene>
    <name evidence="8" type="primary">ccmI</name>
    <name evidence="8" type="ordered locus">CJA_1912</name>
</gene>
<dbReference type="PANTHER" id="PTHR47870">
    <property type="entry name" value="CYTOCHROME C-TYPE BIOGENESIS PROTEIN CCMH"/>
    <property type="match status" value="1"/>
</dbReference>
<feature type="transmembrane region" description="Helical" evidence="5">
    <location>
        <begin position="106"/>
        <end position="123"/>
    </location>
</feature>
<dbReference type="Proteomes" id="UP000001036">
    <property type="component" value="Chromosome"/>
</dbReference>
<evidence type="ECO:0000313" key="9">
    <source>
        <dbReference type="Proteomes" id="UP000001036"/>
    </source>
</evidence>
<dbReference type="GO" id="GO:0005886">
    <property type="term" value="C:plasma membrane"/>
    <property type="evidence" value="ECO:0007669"/>
    <property type="project" value="TreeGrafter"/>
</dbReference>
<dbReference type="Pfam" id="PF23892">
    <property type="entry name" value="Ig_CycH"/>
    <property type="match status" value="1"/>
</dbReference>
<evidence type="ECO:0000256" key="4">
    <source>
        <dbReference type="ARBA" id="ARBA00022803"/>
    </source>
</evidence>
<dbReference type="InterPro" id="IPR051263">
    <property type="entry name" value="C-type_cytochrome_biogenesis"/>
</dbReference>
<dbReference type="OrthoDB" id="9776053at2"/>
<dbReference type="InterPro" id="IPR056413">
    <property type="entry name" value="TPR_CcmH_CycH"/>
</dbReference>
<dbReference type="SMART" id="SM00028">
    <property type="entry name" value="TPR"/>
    <property type="match status" value="2"/>
</dbReference>
<keyword evidence="4" id="KW-0802">TPR repeat</keyword>
<dbReference type="RefSeq" id="WP_012487529.1">
    <property type="nucleotide sequence ID" value="NC_010995.1"/>
</dbReference>
<keyword evidence="2" id="KW-0677">Repeat</keyword>
<dbReference type="eggNOG" id="COG4235">
    <property type="taxonomic scope" value="Bacteria"/>
</dbReference>
<reference evidence="8 9" key="1">
    <citation type="journal article" date="2008" name="J. Bacteriol.">
        <title>Insights into plant cell wall degradation from the genome sequence of the soil bacterium Cellvibrio japonicus.</title>
        <authorList>
            <person name="Deboy R.T."/>
            <person name="Mongodin E.F."/>
            <person name="Fouts D.E."/>
            <person name="Tailford L.E."/>
            <person name="Khouri H."/>
            <person name="Emerson J.B."/>
            <person name="Mohamoud Y."/>
            <person name="Watkins K."/>
            <person name="Henrissat B."/>
            <person name="Gilbert H.J."/>
            <person name="Nelson K.E."/>
        </authorList>
    </citation>
    <scope>NUCLEOTIDE SEQUENCE [LARGE SCALE GENOMIC DNA]</scope>
    <source>
        <strain evidence="8 9">Ueda107</strain>
    </source>
</reference>
<comment type="subcellular location">
    <subcellularLocation>
        <location evidence="1">Cell envelope</location>
    </subcellularLocation>
</comment>
<keyword evidence="5" id="KW-0472">Membrane</keyword>
<dbReference type="EMBL" id="CP000934">
    <property type="protein sequence ID" value="ACE85715.1"/>
    <property type="molecule type" value="Genomic_DNA"/>
</dbReference>
<dbReference type="Gene3D" id="1.25.40.10">
    <property type="entry name" value="Tetratricopeptide repeat domain"/>
    <property type="match status" value="1"/>
</dbReference>
<protein>
    <submittedName>
        <fullName evidence="8">Cytochrome c-type biogenesis protein CcmI</fullName>
    </submittedName>
</protein>
<evidence type="ECO:0000259" key="7">
    <source>
        <dbReference type="Pfam" id="PF23914"/>
    </source>
</evidence>